<dbReference type="PANTHER" id="PTHR35596:SF1">
    <property type="entry name" value="MICROBIAL-TYPE PARG CATALYTIC DOMAIN-CONTAINING PROTEIN"/>
    <property type="match status" value="1"/>
</dbReference>
<dbReference type="SUPFAM" id="SSF52949">
    <property type="entry name" value="Macro domain-like"/>
    <property type="match status" value="1"/>
</dbReference>
<proteinExistence type="predicted"/>
<dbReference type="EMBL" id="JARIHO010000059">
    <property type="protein sequence ID" value="KAJ7318202.1"/>
    <property type="molecule type" value="Genomic_DNA"/>
</dbReference>
<dbReference type="PANTHER" id="PTHR35596">
    <property type="entry name" value="DUF2263 DOMAIN-CONTAINING PROTEIN"/>
    <property type="match status" value="1"/>
</dbReference>
<dbReference type="Pfam" id="PF10021">
    <property type="entry name" value="PARG_cat_microb"/>
    <property type="match status" value="1"/>
</dbReference>
<comment type="caution">
    <text evidence="2">The sequence shown here is derived from an EMBL/GenBank/DDBJ whole genome shotgun (WGS) entry which is preliminary data.</text>
</comment>
<dbReference type="PIRSF" id="PIRSF014899">
    <property type="entry name" value="UCP014899"/>
    <property type="match status" value="1"/>
</dbReference>
<evidence type="ECO:0000259" key="1">
    <source>
        <dbReference type="Pfam" id="PF10021"/>
    </source>
</evidence>
<gene>
    <name evidence="2" type="ORF">DFH08DRAFT_755114</name>
</gene>
<sequence length="281" mass="30951">MALDRKARERIAKNTIDRSPAIVAEHKEQGAQSGSVFIANQLPELQALDPRCPNPGHPASAVEIRNSDSFTTARKILAADPTATGHLAVLNLASDILPAGPWLQVMTTTQEEALCYSSTLYITLKQSYYPWPNLGEGCVAGIYSPGIVIFRDDLDHNCVELPIAERRVVSVLTVAAPAWPKLTPDRQAFAEPSTLEYLQEKIRLIYRMAAHNGQENLVLGAMGCGAYACPPRLVATQMRDILLEPEFRGWFKKVVFAIYSRPSNGPGNFEIFEDVFKGVEV</sequence>
<evidence type="ECO:0000313" key="2">
    <source>
        <dbReference type="EMBL" id="KAJ7318202.1"/>
    </source>
</evidence>
<reference evidence="2" key="1">
    <citation type="submission" date="2023-03" db="EMBL/GenBank/DDBJ databases">
        <title>Massive genome expansion in bonnet fungi (Mycena s.s.) driven by repeated elements and novel gene families across ecological guilds.</title>
        <authorList>
            <consortium name="Lawrence Berkeley National Laboratory"/>
            <person name="Harder C.B."/>
            <person name="Miyauchi S."/>
            <person name="Viragh M."/>
            <person name="Kuo A."/>
            <person name="Thoen E."/>
            <person name="Andreopoulos B."/>
            <person name="Lu D."/>
            <person name="Skrede I."/>
            <person name="Drula E."/>
            <person name="Henrissat B."/>
            <person name="Morin E."/>
            <person name="Kohler A."/>
            <person name="Barry K."/>
            <person name="LaButti K."/>
            <person name="Morin E."/>
            <person name="Salamov A."/>
            <person name="Lipzen A."/>
            <person name="Mereny Z."/>
            <person name="Hegedus B."/>
            <person name="Baldrian P."/>
            <person name="Stursova M."/>
            <person name="Weitz H."/>
            <person name="Taylor A."/>
            <person name="Grigoriev I.V."/>
            <person name="Nagy L.G."/>
            <person name="Martin F."/>
            <person name="Kauserud H."/>
        </authorList>
    </citation>
    <scope>NUCLEOTIDE SEQUENCE</scope>
    <source>
        <strain evidence="2">CBHHK002</strain>
    </source>
</reference>
<dbReference type="InterPro" id="IPR012664">
    <property type="entry name" value="CHP02452"/>
</dbReference>
<dbReference type="Proteomes" id="UP001218218">
    <property type="component" value="Unassembled WGS sequence"/>
</dbReference>
<protein>
    <recommendedName>
        <fullName evidence="1">Microbial-type PARG catalytic domain-containing protein</fullName>
    </recommendedName>
</protein>
<dbReference type="InterPro" id="IPR043472">
    <property type="entry name" value="Macro_dom-like"/>
</dbReference>
<dbReference type="NCBIfam" id="TIGR02452">
    <property type="entry name" value="TIGR02452 family protein"/>
    <property type="match status" value="1"/>
</dbReference>
<organism evidence="2 3">
    <name type="scientific">Mycena albidolilacea</name>
    <dbReference type="NCBI Taxonomy" id="1033008"/>
    <lineage>
        <taxon>Eukaryota</taxon>
        <taxon>Fungi</taxon>
        <taxon>Dikarya</taxon>
        <taxon>Basidiomycota</taxon>
        <taxon>Agaricomycotina</taxon>
        <taxon>Agaricomycetes</taxon>
        <taxon>Agaricomycetidae</taxon>
        <taxon>Agaricales</taxon>
        <taxon>Marasmiineae</taxon>
        <taxon>Mycenaceae</taxon>
        <taxon>Mycena</taxon>
    </lineage>
</organism>
<feature type="domain" description="Microbial-type PARG catalytic" evidence="1">
    <location>
        <begin position="57"/>
        <end position="152"/>
    </location>
</feature>
<evidence type="ECO:0000313" key="3">
    <source>
        <dbReference type="Proteomes" id="UP001218218"/>
    </source>
</evidence>
<accession>A0AAD6ZD95</accession>
<keyword evidence="3" id="KW-1185">Reference proteome</keyword>
<dbReference type="AlphaFoldDB" id="A0AAD6ZD95"/>
<dbReference type="Gene3D" id="3.40.220.10">
    <property type="entry name" value="Leucine Aminopeptidase, subunit E, domain 1"/>
    <property type="match status" value="1"/>
</dbReference>
<dbReference type="InterPro" id="IPR019261">
    <property type="entry name" value="PARG_cat_microbial"/>
</dbReference>
<name>A0AAD6ZD95_9AGAR</name>